<comment type="caution">
    <text evidence="1">The sequence shown here is derived from an EMBL/GenBank/DDBJ whole genome shotgun (WGS) entry which is preliminary data.</text>
</comment>
<proteinExistence type="predicted"/>
<gene>
    <name evidence="1" type="ORF">LN736_02010</name>
</gene>
<evidence type="ECO:0000313" key="2">
    <source>
        <dbReference type="Proteomes" id="UP001165422"/>
    </source>
</evidence>
<evidence type="ECO:0008006" key="3">
    <source>
        <dbReference type="Google" id="ProtNLM"/>
    </source>
</evidence>
<dbReference type="EMBL" id="JAJJPB010000001">
    <property type="protein sequence ID" value="MCC9293649.1"/>
    <property type="molecule type" value="Genomic_DNA"/>
</dbReference>
<accession>A0ABS8N1H8</accession>
<name>A0ABS8N1H8_9CLOT</name>
<evidence type="ECO:0000313" key="1">
    <source>
        <dbReference type="EMBL" id="MCC9293649.1"/>
    </source>
</evidence>
<organism evidence="1 2">
    <name type="scientific">Clostridium aromativorans</name>
    <dbReference type="NCBI Taxonomy" id="2836848"/>
    <lineage>
        <taxon>Bacteria</taxon>
        <taxon>Bacillati</taxon>
        <taxon>Bacillota</taxon>
        <taxon>Clostridia</taxon>
        <taxon>Eubacteriales</taxon>
        <taxon>Clostridiaceae</taxon>
        <taxon>Clostridium</taxon>
    </lineage>
</organism>
<protein>
    <recommendedName>
        <fullName evidence="3">Comf operon protein A, DNA transporter ATPase</fullName>
    </recommendedName>
</protein>
<dbReference type="RefSeq" id="WP_179978121.1">
    <property type="nucleotide sequence ID" value="NZ_JAJJPB010000001.1"/>
</dbReference>
<dbReference type="Proteomes" id="UP001165422">
    <property type="component" value="Unassembled WGS sequence"/>
</dbReference>
<reference evidence="1" key="1">
    <citation type="submission" date="2021-11" db="EMBL/GenBank/DDBJ databases">
        <authorList>
            <person name="Qingchun L."/>
            <person name="Dong Z."/>
            <person name="Zongwei Q."/>
            <person name="Jia Z."/>
            <person name="Duotao L."/>
        </authorList>
    </citation>
    <scope>NUCLEOTIDE SEQUENCE</scope>
    <source>
        <strain evidence="1">WLY-B-L2</strain>
    </source>
</reference>
<keyword evidence="2" id="KW-1185">Reference proteome</keyword>
<sequence>MLLWNSTNFISKMEQIKSEIVKWNGSGEHFLSIISVPYNSSEFFIDIIITYVRQNKNVIYITDEKPNRVSIIKNVKKYTDFRNYAYIKKEGNDMNCLLEVCSFHSALKLEKKFQLVIYDDINSFSIYNKYEVVNLIDRLTYKQGKAIVYSIENIFENSRELFFPIGREGPIVEPRTILTRFDMNKNIPFVVYDYLKWSLSEGKKAIIYVPDEFKAANVYSYTHNYCKNLCKNILCYTKKEESCKKSVSKFFEMKDSILITDSFKQIISNGKNSNIMVYFADNMDFNYKEFVYLCGSMKRGGRNVKGEVILVANLETKDMEKAGDITRNFNREAWDMGLLKI</sequence>